<dbReference type="PROSITE" id="PS51755">
    <property type="entry name" value="OMPR_PHOB"/>
    <property type="match status" value="1"/>
</dbReference>
<comment type="caution">
    <text evidence="9">The sequence shown here is derived from an EMBL/GenBank/DDBJ whole genome shotgun (WGS) entry which is preliminary data.</text>
</comment>
<keyword evidence="4 6" id="KW-0238">DNA-binding</keyword>
<dbReference type="SMART" id="SM00862">
    <property type="entry name" value="Trans_reg_C"/>
    <property type="match status" value="1"/>
</dbReference>
<feature type="compositionally biased region" description="Pro residues" evidence="7">
    <location>
        <begin position="278"/>
        <end position="299"/>
    </location>
</feature>
<dbReference type="Pfam" id="PF00486">
    <property type="entry name" value="Trans_reg_C"/>
    <property type="match status" value="1"/>
</dbReference>
<evidence type="ECO:0000256" key="2">
    <source>
        <dbReference type="ARBA" id="ARBA00023012"/>
    </source>
</evidence>
<evidence type="ECO:0000256" key="4">
    <source>
        <dbReference type="ARBA" id="ARBA00023125"/>
    </source>
</evidence>
<reference evidence="9" key="2">
    <citation type="submission" date="2020-09" db="EMBL/GenBank/DDBJ databases">
        <authorList>
            <person name="Sun Q."/>
            <person name="Ohkuma M."/>
        </authorList>
    </citation>
    <scope>NUCLEOTIDE SEQUENCE</scope>
    <source>
        <strain evidence="9">JCM 4234</strain>
    </source>
</reference>
<evidence type="ECO:0000256" key="5">
    <source>
        <dbReference type="ARBA" id="ARBA00023163"/>
    </source>
</evidence>
<dbReference type="GO" id="GO:0006355">
    <property type="term" value="P:regulation of DNA-templated transcription"/>
    <property type="evidence" value="ECO:0007669"/>
    <property type="project" value="InterPro"/>
</dbReference>
<evidence type="ECO:0000313" key="10">
    <source>
        <dbReference type="Proteomes" id="UP000653493"/>
    </source>
</evidence>
<evidence type="ECO:0000313" key="9">
    <source>
        <dbReference type="EMBL" id="GGS44230.1"/>
    </source>
</evidence>
<dbReference type="Proteomes" id="UP000653493">
    <property type="component" value="Unassembled WGS sequence"/>
</dbReference>
<evidence type="ECO:0000256" key="1">
    <source>
        <dbReference type="ARBA" id="ARBA00005820"/>
    </source>
</evidence>
<sequence length="388" mass="42343">MKFRVLGPTELYDNVHQRRVPLNSHKQRTLLGALIVKYGSIVSTEKLGEEVWGELTPRSANALQAQVYRLRRLMDRVDQEGGQPQQRLITRDSGYGLRADPEQIDSELFMQTVDRARRCADKDPVLAEKTLRSALRLWRGTALQGSRGPICAAGATMLEESRFSALELLYDVSLRARMHQNVIAELEELTISHPLRERFYDQLMVALYRSGHQAQALGVYERARRHLADALGINPVPALSKRMQQILSHAPELLDPQAATATEGGGPQRVALRSVPQSPAPAVPPVPPVRRQPAVPPQRPVRAPGGTPVPAPGGAGGAGGQTDPAALGGELRQLRSLVQKLTTQQQALVSTVRHLSDQLEEALKAAEPPSPVPAAVGAQRRAAVLQHD</sequence>
<keyword evidence="3" id="KW-0805">Transcription regulation</keyword>
<proteinExistence type="inferred from homology"/>
<keyword evidence="2" id="KW-0902">Two-component regulatory system</keyword>
<dbReference type="Gene3D" id="1.10.10.10">
    <property type="entry name" value="Winged helix-like DNA-binding domain superfamily/Winged helix DNA-binding domain"/>
    <property type="match status" value="1"/>
</dbReference>
<dbReference type="PANTHER" id="PTHR35807:SF1">
    <property type="entry name" value="TRANSCRIPTIONAL REGULATOR REDD"/>
    <property type="match status" value="1"/>
</dbReference>
<reference evidence="9" key="1">
    <citation type="journal article" date="2014" name="Int. J. Syst. Evol. Microbiol.">
        <title>Complete genome sequence of Corynebacterium casei LMG S-19264T (=DSM 44701T), isolated from a smear-ripened cheese.</title>
        <authorList>
            <consortium name="US DOE Joint Genome Institute (JGI-PGF)"/>
            <person name="Walter F."/>
            <person name="Albersmeier A."/>
            <person name="Kalinowski J."/>
            <person name="Ruckert C."/>
        </authorList>
    </citation>
    <scope>NUCLEOTIDE SEQUENCE</scope>
    <source>
        <strain evidence="9">JCM 4234</strain>
    </source>
</reference>
<dbReference type="InterPro" id="IPR001867">
    <property type="entry name" value="OmpR/PhoB-type_DNA-bd"/>
</dbReference>
<dbReference type="EMBL" id="BMSL01000009">
    <property type="protein sequence ID" value="GGS44230.1"/>
    <property type="molecule type" value="Genomic_DNA"/>
</dbReference>
<feature type="region of interest" description="Disordered" evidence="7">
    <location>
        <begin position="363"/>
        <end position="388"/>
    </location>
</feature>
<comment type="similarity">
    <text evidence="1">Belongs to the AfsR/DnrI/RedD regulatory family.</text>
</comment>
<keyword evidence="10" id="KW-1185">Reference proteome</keyword>
<dbReference type="AlphaFoldDB" id="A0A918GKF1"/>
<dbReference type="GO" id="GO:0003677">
    <property type="term" value="F:DNA binding"/>
    <property type="evidence" value="ECO:0007669"/>
    <property type="project" value="UniProtKB-UniRule"/>
</dbReference>
<dbReference type="CDD" id="cd15831">
    <property type="entry name" value="BTAD"/>
    <property type="match status" value="1"/>
</dbReference>
<gene>
    <name evidence="9" type="ORF">GCM10010238_37500</name>
</gene>
<dbReference type="InterPro" id="IPR036388">
    <property type="entry name" value="WH-like_DNA-bd_sf"/>
</dbReference>
<dbReference type="SUPFAM" id="SSF48452">
    <property type="entry name" value="TPR-like"/>
    <property type="match status" value="1"/>
</dbReference>
<keyword evidence="5" id="KW-0804">Transcription</keyword>
<feature type="region of interest" description="Disordered" evidence="7">
    <location>
        <begin position="258"/>
        <end position="326"/>
    </location>
</feature>
<feature type="domain" description="OmpR/PhoB-type" evidence="8">
    <location>
        <begin position="1"/>
        <end position="101"/>
    </location>
</feature>
<dbReference type="SUPFAM" id="SSF46894">
    <property type="entry name" value="C-terminal effector domain of the bipartite response regulators"/>
    <property type="match status" value="1"/>
</dbReference>
<dbReference type="Gene3D" id="1.25.40.10">
    <property type="entry name" value="Tetratricopeptide repeat domain"/>
    <property type="match status" value="1"/>
</dbReference>
<evidence type="ECO:0000256" key="7">
    <source>
        <dbReference type="SAM" id="MobiDB-lite"/>
    </source>
</evidence>
<dbReference type="InterPro" id="IPR051677">
    <property type="entry name" value="AfsR-DnrI-RedD_regulator"/>
</dbReference>
<protein>
    <recommendedName>
        <fullName evidence="8">OmpR/PhoB-type domain-containing protein</fullName>
    </recommendedName>
</protein>
<organism evidence="9 10">
    <name type="scientific">Streptomyces griseoviridis</name>
    <dbReference type="NCBI Taxonomy" id="45398"/>
    <lineage>
        <taxon>Bacteria</taxon>
        <taxon>Bacillati</taxon>
        <taxon>Actinomycetota</taxon>
        <taxon>Actinomycetes</taxon>
        <taxon>Kitasatosporales</taxon>
        <taxon>Streptomycetaceae</taxon>
        <taxon>Streptomyces</taxon>
    </lineage>
</organism>
<evidence type="ECO:0000259" key="8">
    <source>
        <dbReference type="PROSITE" id="PS51755"/>
    </source>
</evidence>
<dbReference type="InterPro" id="IPR016032">
    <property type="entry name" value="Sig_transdc_resp-reg_C-effctor"/>
</dbReference>
<evidence type="ECO:0000256" key="3">
    <source>
        <dbReference type="ARBA" id="ARBA00023015"/>
    </source>
</evidence>
<dbReference type="PANTHER" id="PTHR35807">
    <property type="entry name" value="TRANSCRIPTIONAL REGULATOR REDD-RELATED"/>
    <property type="match status" value="1"/>
</dbReference>
<dbReference type="GO" id="GO:0000160">
    <property type="term" value="P:phosphorelay signal transduction system"/>
    <property type="evidence" value="ECO:0007669"/>
    <property type="project" value="UniProtKB-KW"/>
</dbReference>
<feature type="DNA-binding region" description="OmpR/PhoB-type" evidence="6">
    <location>
        <begin position="1"/>
        <end position="101"/>
    </location>
</feature>
<dbReference type="InterPro" id="IPR005158">
    <property type="entry name" value="BTAD"/>
</dbReference>
<dbReference type="SMART" id="SM01043">
    <property type="entry name" value="BTAD"/>
    <property type="match status" value="1"/>
</dbReference>
<name>A0A918GKF1_STRGD</name>
<evidence type="ECO:0000256" key="6">
    <source>
        <dbReference type="PROSITE-ProRule" id="PRU01091"/>
    </source>
</evidence>
<dbReference type="Pfam" id="PF03704">
    <property type="entry name" value="BTAD"/>
    <property type="match status" value="1"/>
</dbReference>
<dbReference type="InterPro" id="IPR011990">
    <property type="entry name" value="TPR-like_helical_dom_sf"/>
</dbReference>
<accession>A0A918GKF1</accession>